<evidence type="ECO:0000313" key="3">
    <source>
        <dbReference type="Proteomes" id="UP000294901"/>
    </source>
</evidence>
<dbReference type="EMBL" id="SNWR01000001">
    <property type="protein sequence ID" value="TDO39781.1"/>
    <property type="molecule type" value="Genomic_DNA"/>
</dbReference>
<dbReference type="AlphaFoldDB" id="A0A4R6JW04"/>
<organism evidence="2 3">
    <name type="scientific">Paractinoplanes brasiliensis</name>
    <dbReference type="NCBI Taxonomy" id="52695"/>
    <lineage>
        <taxon>Bacteria</taxon>
        <taxon>Bacillati</taxon>
        <taxon>Actinomycetota</taxon>
        <taxon>Actinomycetes</taxon>
        <taxon>Micromonosporales</taxon>
        <taxon>Micromonosporaceae</taxon>
        <taxon>Paractinoplanes</taxon>
    </lineage>
</organism>
<protein>
    <submittedName>
        <fullName evidence="2">Uncharacterized protein</fullName>
    </submittedName>
</protein>
<comment type="caution">
    <text evidence="2">The sequence shown here is derived from an EMBL/GenBank/DDBJ whole genome shotgun (WGS) entry which is preliminary data.</text>
</comment>
<evidence type="ECO:0000256" key="1">
    <source>
        <dbReference type="SAM" id="MobiDB-lite"/>
    </source>
</evidence>
<name>A0A4R6JW04_9ACTN</name>
<proteinExistence type="predicted"/>
<reference evidence="2 3" key="1">
    <citation type="submission" date="2019-03" db="EMBL/GenBank/DDBJ databases">
        <title>Sequencing the genomes of 1000 actinobacteria strains.</title>
        <authorList>
            <person name="Klenk H.-P."/>
        </authorList>
    </citation>
    <scope>NUCLEOTIDE SEQUENCE [LARGE SCALE GENOMIC DNA]</scope>
    <source>
        <strain evidence="2 3">DSM 43805</strain>
    </source>
</reference>
<evidence type="ECO:0000313" key="2">
    <source>
        <dbReference type="EMBL" id="TDO39781.1"/>
    </source>
</evidence>
<accession>A0A4R6JW04</accession>
<gene>
    <name evidence="2" type="ORF">C8E87_3481</name>
</gene>
<feature type="region of interest" description="Disordered" evidence="1">
    <location>
        <begin position="1"/>
        <end position="43"/>
    </location>
</feature>
<keyword evidence="3" id="KW-1185">Reference proteome</keyword>
<feature type="compositionally biased region" description="Basic and acidic residues" evidence="1">
    <location>
        <begin position="7"/>
        <end position="20"/>
    </location>
</feature>
<dbReference type="Proteomes" id="UP000294901">
    <property type="component" value="Unassembled WGS sequence"/>
</dbReference>
<sequence>MFGQDSIDPRRGREACHSRIEAGNQAGERPNIRSAAGAWPRET</sequence>